<dbReference type="AlphaFoldDB" id="A0A840V3F1"/>
<dbReference type="SUPFAM" id="SSF48452">
    <property type="entry name" value="TPR-like"/>
    <property type="match status" value="2"/>
</dbReference>
<protein>
    <submittedName>
        <fullName evidence="1">Tetratricopeptide (TPR) repeat protein</fullName>
    </submittedName>
</protein>
<accession>A0A840V3F1</accession>
<evidence type="ECO:0000313" key="2">
    <source>
        <dbReference type="Proteomes" id="UP000557717"/>
    </source>
</evidence>
<dbReference type="InterPro" id="IPR019734">
    <property type="entry name" value="TPR_rpt"/>
</dbReference>
<dbReference type="SMART" id="SM00028">
    <property type="entry name" value="TPR"/>
    <property type="match status" value="4"/>
</dbReference>
<organism evidence="1 2">
    <name type="scientific">Haloferula luteola</name>
    <dbReference type="NCBI Taxonomy" id="595692"/>
    <lineage>
        <taxon>Bacteria</taxon>
        <taxon>Pseudomonadati</taxon>
        <taxon>Verrucomicrobiota</taxon>
        <taxon>Verrucomicrobiia</taxon>
        <taxon>Verrucomicrobiales</taxon>
        <taxon>Verrucomicrobiaceae</taxon>
        <taxon>Haloferula</taxon>
    </lineage>
</organism>
<reference evidence="1 2" key="1">
    <citation type="submission" date="2020-08" db="EMBL/GenBank/DDBJ databases">
        <title>Genomic Encyclopedia of Type Strains, Phase IV (KMG-IV): sequencing the most valuable type-strain genomes for metagenomic binning, comparative biology and taxonomic classification.</title>
        <authorList>
            <person name="Goeker M."/>
        </authorList>
    </citation>
    <scope>NUCLEOTIDE SEQUENCE [LARGE SCALE GENOMIC DNA]</scope>
    <source>
        <strain evidence="1 2">YC6886</strain>
    </source>
</reference>
<dbReference type="Proteomes" id="UP000557717">
    <property type="component" value="Unassembled WGS sequence"/>
</dbReference>
<evidence type="ECO:0000313" key="1">
    <source>
        <dbReference type="EMBL" id="MBB5352827.1"/>
    </source>
</evidence>
<keyword evidence="2" id="KW-1185">Reference proteome</keyword>
<proteinExistence type="predicted"/>
<dbReference type="InterPro" id="IPR011990">
    <property type="entry name" value="TPR-like_helical_dom_sf"/>
</dbReference>
<dbReference type="EMBL" id="JACHFD010000016">
    <property type="protein sequence ID" value="MBB5352827.1"/>
    <property type="molecule type" value="Genomic_DNA"/>
</dbReference>
<name>A0A840V3F1_9BACT</name>
<sequence length="414" mass="46095">MAEVFRFRDSRVSSLEEAFSVLEKWRHMAPPGEGDEAVEELEAALRFLKGAGGPVCAALQLGLAMTLGNLWRERGQKAPAMTAYLRGLEVRSELDLKTDATRNELANLLTQRAILLLEEKDGGAALLDLDEAIRLRETLPLESEPVYRWGLAAGWINRGDALRLESRAREAVASYDHGLEELESLEPTEWVRWRRAVAWNNRGLAWKDAGCSDEAHESFEQAVVALAECEEVRSIVTREAARLQRGDDPRKVLEVVSPWERTTPEAAKVSLQARHAIACGLCERPGVTQEGGDWIAETTDWIEEGLEVARAWETVGDHTMRPVALDLFRVGLRVYRVCQPQFLAEFVLESLDPEVSEGAWRDDPDFQASAVEALALALKESLERGVTEGRSEKELAISASLRAADERLAGLQQF</sequence>
<dbReference type="Gene3D" id="1.25.40.10">
    <property type="entry name" value="Tetratricopeptide repeat domain"/>
    <property type="match status" value="1"/>
</dbReference>
<gene>
    <name evidence="1" type="ORF">HNR46_003075</name>
</gene>
<dbReference type="RefSeq" id="WP_184020191.1">
    <property type="nucleotide sequence ID" value="NZ_JACHFD010000016.1"/>
</dbReference>
<comment type="caution">
    <text evidence="1">The sequence shown here is derived from an EMBL/GenBank/DDBJ whole genome shotgun (WGS) entry which is preliminary data.</text>
</comment>